<evidence type="ECO:0000313" key="3">
    <source>
        <dbReference type="Proteomes" id="UP000501090"/>
    </source>
</evidence>
<dbReference type="Pfam" id="PF13414">
    <property type="entry name" value="TPR_11"/>
    <property type="match status" value="1"/>
</dbReference>
<gene>
    <name evidence="2" type="ORF">DN92_00620</name>
</gene>
<keyword evidence="3" id="KW-1185">Reference proteome</keyword>
<dbReference type="Pfam" id="PF00515">
    <property type="entry name" value="TPR_1"/>
    <property type="match status" value="1"/>
</dbReference>
<dbReference type="KEGG" id="pard:DN92_00620"/>
<dbReference type="PROSITE" id="PS50293">
    <property type="entry name" value="TPR_REGION"/>
    <property type="match status" value="1"/>
</dbReference>
<feature type="repeat" description="TPR" evidence="1">
    <location>
        <begin position="141"/>
        <end position="174"/>
    </location>
</feature>
<dbReference type="SUPFAM" id="SSF53756">
    <property type="entry name" value="UDP-Glycosyltransferase/glycogen phosphorylase"/>
    <property type="match status" value="1"/>
</dbReference>
<dbReference type="Gene3D" id="1.25.40.10">
    <property type="entry name" value="Tetratricopeptide repeat domain"/>
    <property type="match status" value="3"/>
</dbReference>
<reference evidence="2 3" key="1">
    <citation type="submission" date="2018-04" db="EMBL/GenBank/DDBJ databases">
        <title>Polynucleobacter sp. UK-Long2-W17 genome.</title>
        <authorList>
            <person name="Hahn M.W."/>
        </authorList>
    </citation>
    <scope>NUCLEOTIDE SEQUENCE [LARGE SCALE GENOMIC DNA]</scope>
    <source>
        <strain evidence="2 3">UK-Long2-W17</strain>
    </source>
</reference>
<name>A0A6M9PUL5_9BURK</name>
<dbReference type="SUPFAM" id="SSF48452">
    <property type="entry name" value="TPR-like"/>
    <property type="match status" value="2"/>
</dbReference>
<dbReference type="EMBL" id="CP028940">
    <property type="protein sequence ID" value="QKM59663.1"/>
    <property type="molecule type" value="Genomic_DNA"/>
</dbReference>
<feature type="repeat" description="TPR" evidence="1">
    <location>
        <begin position="209"/>
        <end position="242"/>
    </location>
</feature>
<dbReference type="AlphaFoldDB" id="A0A6M9PUL5"/>
<dbReference type="Gene3D" id="3.40.50.2000">
    <property type="entry name" value="Glycogen Phosphorylase B"/>
    <property type="match status" value="1"/>
</dbReference>
<evidence type="ECO:0000256" key="1">
    <source>
        <dbReference type="PROSITE-ProRule" id="PRU00339"/>
    </source>
</evidence>
<dbReference type="InterPro" id="IPR011990">
    <property type="entry name" value="TPR-like_helical_dom_sf"/>
</dbReference>
<dbReference type="RefSeq" id="WP_173959433.1">
    <property type="nucleotide sequence ID" value="NZ_CBCSCC010000001.1"/>
</dbReference>
<feature type="repeat" description="TPR" evidence="1">
    <location>
        <begin position="175"/>
        <end position="208"/>
    </location>
</feature>
<dbReference type="GO" id="GO:0097363">
    <property type="term" value="F:protein O-acetylglucosaminyltransferase activity"/>
    <property type="evidence" value="ECO:0007669"/>
    <property type="project" value="TreeGrafter"/>
</dbReference>
<dbReference type="GO" id="GO:0006493">
    <property type="term" value="P:protein O-linked glycosylation"/>
    <property type="evidence" value="ECO:0007669"/>
    <property type="project" value="InterPro"/>
</dbReference>
<protein>
    <submittedName>
        <fullName evidence="2">Uncharacterized protein</fullName>
    </submittedName>
</protein>
<sequence length="557" mass="63039">MDSQNTINTLIELAEKNIRDGSVQFAHTLLLQCLDIDPESIRANELLADLALNEGNIGLAIKRLENACVHEMASAESLHKLASCYFSIGDIQHSIEALERSLIKKESFEVLHDLGVTLSLAGRHEDGIERLEQAVAIKQVPEAYYNIGRICDELRLYDKGAAAYQMALKLNPDFVEAWVNFGVVMYEQGRLDDALFAYSQALKINPNFLDALLNRGNALYRQQRFSESIDAYDAAIAIDGNFADAHFNKSMPLLLLGDFQSGFDEYEWRLQCPSLQETARGIHRPTWHGEVLRGKTILLYSEQGYGDSIQFCRYVKLVSELGAKVILEVQEPLVSLLSNLEGVSQVFVKGEIPPNHDYQCALLSLPRIFKTTIDTISSPGKYIECDSRLATQWQKRLGTRVRPRIGIAWRGNRKHLNDGNRNILVGDLLRSLPKNFDYVSLQKEMIDEDEIALRDYPHLLRFEADLQSFSDTAALINCLDLVITVDTSIAHLSCALGKTTYILLSSPPDWRWLLERSDSPWYSSAKLYRQKVLNDWNGVLSEIQEDIQIAFESKHLK</sequence>
<dbReference type="SMART" id="SM00028">
    <property type="entry name" value="TPR"/>
    <property type="match status" value="4"/>
</dbReference>
<dbReference type="PANTHER" id="PTHR44366">
    <property type="entry name" value="UDP-N-ACETYLGLUCOSAMINE--PEPTIDE N-ACETYLGLUCOSAMINYLTRANSFERASE 110 KDA SUBUNIT"/>
    <property type="match status" value="1"/>
</dbReference>
<evidence type="ECO:0000313" key="2">
    <source>
        <dbReference type="EMBL" id="QKM59663.1"/>
    </source>
</evidence>
<dbReference type="PROSITE" id="PS50005">
    <property type="entry name" value="TPR"/>
    <property type="match status" value="3"/>
</dbReference>
<accession>A0A6M9PUL5</accession>
<dbReference type="Proteomes" id="UP000501090">
    <property type="component" value="Chromosome"/>
</dbReference>
<proteinExistence type="predicted"/>
<dbReference type="Pfam" id="PF13181">
    <property type="entry name" value="TPR_8"/>
    <property type="match status" value="1"/>
</dbReference>
<dbReference type="PANTHER" id="PTHR44366:SF1">
    <property type="entry name" value="UDP-N-ACETYLGLUCOSAMINE--PEPTIDE N-ACETYLGLUCOSAMINYLTRANSFERASE 110 KDA SUBUNIT"/>
    <property type="match status" value="1"/>
</dbReference>
<dbReference type="InterPro" id="IPR037919">
    <property type="entry name" value="OGT"/>
</dbReference>
<keyword evidence="1" id="KW-0802">TPR repeat</keyword>
<organism evidence="2 3">
    <name type="scientific">Polynucleobacter arcticus</name>
    <dbReference type="NCBI Taxonomy" id="1743165"/>
    <lineage>
        <taxon>Bacteria</taxon>
        <taxon>Pseudomonadati</taxon>
        <taxon>Pseudomonadota</taxon>
        <taxon>Betaproteobacteria</taxon>
        <taxon>Burkholderiales</taxon>
        <taxon>Burkholderiaceae</taxon>
        <taxon>Polynucleobacter</taxon>
    </lineage>
</organism>
<dbReference type="InterPro" id="IPR019734">
    <property type="entry name" value="TPR_rpt"/>
</dbReference>